<organism evidence="2 3">
    <name type="scientific">Mesotoga prima MesG1.Ag.4.2</name>
    <dbReference type="NCBI Taxonomy" id="660470"/>
    <lineage>
        <taxon>Bacteria</taxon>
        <taxon>Thermotogati</taxon>
        <taxon>Thermotogota</taxon>
        <taxon>Thermotogae</taxon>
        <taxon>Kosmotogales</taxon>
        <taxon>Kosmotogaceae</taxon>
        <taxon>Mesotoga</taxon>
    </lineage>
</organism>
<accession>I2F583</accession>
<evidence type="ECO:0000313" key="3">
    <source>
        <dbReference type="Proteomes" id="UP000002881"/>
    </source>
</evidence>
<dbReference type="Pfam" id="PF12697">
    <property type="entry name" value="Abhydrolase_6"/>
    <property type="match status" value="1"/>
</dbReference>
<dbReference type="GO" id="GO:0016020">
    <property type="term" value="C:membrane"/>
    <property type="evidence" value="ECO:0007669"/>
    <property type="project" value="TreeGrafter"/>
</dbReference>
<protein>
    <submittedName>
        <fullName evidence="2">Putative hydrolase or acyltransferase of alpha/beta superfamily</fullName>
    </submittedName>
</protein>
<name>I2F583_9BACT</name>
<gene>
    <name evidence="2" type="ORF">Theba_1398</name>
</gene>
<dbReference type="GO" id="GO:0016787">
    <property type="term" value="F:hydrolase activity"/>
    <property type="evidence" value="ECO:0007669"/>
    <property type="project" value="UniProtKB-KW"/>
</dbReference>
<dbReference type="InterPro" id="IPR000073">
    <property type="entry name" value="AB_hydrolase_1"/>
</dbReference>
<dbReference type="eggNOG" id="COG2267">
    <property type="taxonomic scope" value="Bacteria"/>
</dbReference>
<keyword evidence="3" id="KW-1185">Reference proteome</keyword>
<dbReference type="STRING" id="660470.Theba_1398"/>
<reference evidence="2 3" key="1">
    <citation type="journal article" date="2012" name="Genome Biol. Evol.">
        <title>Genome Sequence of the Mesophilic Thermotogales Bacterium Mesotoga prima MesG1.Ag.4.2 Reveals the Largest Thermotogales Genome To Date.</title>
        <authorList>
            <person name="Zhaxybayeva O."/>
            <person name="Swithers K.S."/>
            <person name="Foght J."/>
            <person name="Green A.G."/>
            <person name="Bruce D."/>
            <person name="Detter C."/>
            <person name="Han S."/>
            <person name="Teshima H."/>
            <person name="Han J."/>
            <person name="Woyke T."/>
            <person name="Pitluck S."/>
            <person name="Nolan M."/>
            <person name="Ivanova N."/>
            <person name="Pati A."/>
            <person name="Land M.L."/>
            <person name="Dlutek M."/>
            <person name="Doolittle W.F."/>
            <person name="Noll K.M."/>
            <person name="Nesbo C.L."/>
        </authorList>
    </citation>
    <scope>NUCLEOTIDE SEQUENCE [LARGE SCALE GENOMIC DNA]</scope>
    <source>
        <strain evidence="3">mesG1.Ag.4.2</strain>
    </source>
</reference>
<keyword evidence="2" id="KW-0012">Acyltransferase</keyword>
<dbReference type="PANTHER" id="PTHR43798">
    <property type="entry name" value="MONOACYLGLYCEROL LIPASE"/>
    <property type="match status" value="1"/>
</dbReference>
<evidence type="ECO:0000259" key="1">
    <source>
        <dbReference type="Pfam" id="PF12697"/>
    </source>
</evidence>
<dbReference type="PANTHER" id="PTHR43798:SF33">
    <property type="entry name" value="HYDROLASE, PUTATIVE (AFU_ORTHOLOGUE AFUA_2G14860)-RELATED"/>
    <property type="match status" value="1"/>
</dbReference>
<sequence length="323" mass="36922" precursor="true">MCILEKLLIVFFGICALGANFFRTERLFAYETKEVSSNCALNVNMRSEEHRTHKSDRRDLVMERSIAEQYVRIVDKKIFYLETVGDDGIPVVFVHGNFASSKWFEPALKILPSGLKGYAIDLPNFGRSDRLEEVSIDNYANYVINFILEMELDGVVLVGHSLGGAVAQSAVIKRPDLIDRVILVDPAPPDGLKTPEEVYPYLEMYRGNRELLKKALIGVMPTREVDEFLEQLVDEALLMDGRCFVENARALEKYDFTEALSEIEVPHLVVVGKLDNIVTEEMARRFERILRDVEIRVLPDYGHSVILEDTELFVKILEDFVER</sequence>
<dbReference type="InterPro" id="IPR029058">
    <property type="entry name" value="AB_hydrolase_fold"/>
</dbReference>
<dbReference type="EMBL" id="CP003532">
    <property type="protein sequence ID" value="AFK07086.1"/>
    <property type="molecule type" value="Genomic_DNA"/>
</dbReference>
<keyword evidence="2" id="KW-0808">Transferase</keyword>
<feature type="domain" description="AB hydrolase-1" evidence="1">
    <location>
        <begin position="91"/>
        <end position="314"/>
    </location>
</feature>
<dbReference type="Gene3D" id="3.40.50.1820">
    <property type="entry name" value="alpha/beta hydrolase"/>
    <property type="match status" value="1"/>
</dbReference>
<proteinExistence type="predicted"/>
<dbReference type="AlphaFoldDB" id="I2F583"/>
<dbReference type="HOGENOM" id="CLU_020336_13_2_0"/>
<dbReference type="Proteomes" id="UP000002881">
    <property type="component" value="Chromosome"/>
</dbReference>
<dbReference type="GO" id="GO:0016746">
    <property type="term" value="F:acyltransferase activity"/>
    <property type="evidence" value="ECO:0007669"/>
    <property type="project" value="UniProtKB-KW"/>
</dbReference>
<dbReference type="InterPro" id="IPR050266">
    <property type="entry name" value="AB_hydrolase_sf"/>
</dbReference>
<keyword evidence="2" id="KW-0378">Hydrolase</keyword>
<evidence type="ECO:0000313" key="2">
    <source>
        <dbReference type="EMBL" id="AFK07086.1"/>
    </source>
</evidence>
<dbReference type="PRINTS" id="PR00111">
    <property type="entry name" value="ABHYDROLASE"/>
</dbReference>
<dbReference type="KEGG" id="mpg:Theba_1398"/>
<dbReference type="SUPFAM" id="SSF53474">
    <property type="entry name" value="alpha/beta-Hydrolases"/>
    <property type="match status" value="1"/>
</dbReference>